<dbReference type="KEGG" id="aal:EP13_15805"/>
<proteinExistence type="predicted"/>
<dbReference type="AlphaFoldDB" id="A0A075P9P4"/>
<dbReference type="eggNOG" id="ENOG5034B37">
    <property type="taxonomic scope" value="Bacteria"/>
</dbReference>
<evidence type="ECO:0000313" key="1">
    <source>
        <dbReference type="EMBL" id="AIG00028.1"/>
    </source>
</evidence>
<reference evidence="5 6" key="2">
    <citation type="journal article" date="2018" name="Nat. Biotechnol.">
        <title>A standardized bacterial taxonomy based on genome phylogeny substantially revises the tree of life.</title>
        <authorList>
            <person name="Parks D.H."/>
            <person name="Chuvochina M."/>
            <person name="Waite D.W."/>
            <person name="Rinke C."/>
            <person name="Skarshewski A."/>
            <person name="Chaumeil P.A."/>
            <person name="Hugenholtz P."/>
        </authorList>
    </citation>
    <scope>NUCLEOTIDE SEQUENCE [LARGE SCALE GENOMIC DNA]</scope>
    <source>
        <strain evidence="3">UBA11621</strain>
        <strain evidence="2">UBA11978</strain>
    </source>
</reference>
<evidence type="ECO:0000313" key="3">
    <source>
        <dbReference type="EMBL" id="HBU51060.1"/>
    </source>
</evidence>
<dbReference type="GeneID" id="78256351"/>
<dbReference type="RefSeq" id="WP_044058059.1">
    <property type="nucleotide sequence ID" value="NZ_CALBIY010000038.1"/>
</dbReference>
<accession>A0A075P9P4</accession>
<dbReference type="Proteomes" id="UP000263517">
    <property type="component" value="Unassembled WGS sequence"/>
</dbReference>
<organism evidence="1 4">
    <name type="scientific">Alteromonas australica</name>
    <dbReference type="NCBI Taxonomy" id="589873"/>
    <lineage>
        <taxon>Bacteria</taxon>
        <taxon>Pseudomonadati</taxon>
        <taxon>Pseudomonadota</taxon>
        <taxon>Gammaproteobacteria</taxon>
        <taxon>Alteromonadales</taxon>
        <taxon>Alteromonadaceae</taxon>
        <taxon>Alteromonas/Salinimonas group</taxon>
        <taxon>Alteromonas</taxon>
    </lineage>
</organism>
<evidence type="ECO:0000313" key="5">
    <source>
        <dbReference type="Proteomes" id="UP000263517"/>
    </source>
</evidence>
<dbReference type="EMBL" id="CP008849">
    <property type="protein sequence ID" value="AIG00028.1"/>
    <property type="molecule type" value="Genomic_DNA"/>
</dbReference>
<reference evidence="1 4" key="1">
    <citation type="submission" date="2014-06" db="EMBL/GenBank/DDBJ databases">
        <title>Genomes of Alteromonas australica, a world apart.</title>
        <authorList>
            <person name="Gonzaga A."/>
            <person name="Lopez-Perez M."/>
            <person name="Rodriguez-Valera F."/>
        </authorList>
    </citation>
    <scope>NUCLEOTIDE SEQUENCE [LARGE SCALE GENOMIC DNA]</scope>
    <source>
        <strain evidence="1 4">H 17</strain>
    </source>
</reference>
<evidence type="ECO:0000313" key="6">
    <source>
        <dbReference type="Proteomes" id="UP000264779"/>
    </source>
</evidence>
<dbReference type="EMBL" id="DONK01000109">
    <property type="protein sequence ID" value="HBU51060.1"/>
    <property type="molecule type" value="Genomic_DNA"/>
</dbReference>
<dbReference type="EMBL" id="DNAN01000480">
    <property type="protein sequence ID" value="HAW76716.1"/>
    <property type="molecule type" value="Genomic_DNA"/>
</dbReference>
<name>A0A075P9P4_9ALTE</name>
<sequence>MAQIQRHLVSLEMLVDDLTLLSSNECSTNVHLKLIREYRQVLALLLESVQQETESSFKKWLTPTLFAQVFENKRMVSIHLRLVDYVLTYWQTMQKVNDIRDTNFESNADKRLDLLHVKAVKAKSQLKTVASAMGQDNYSRFLALINLSDVEWQWDVIRARY</sequence>
<evidence type="ECO:0000313" key="4">
    <source>
        <dbReference type="Proteomes" id="UP000056090"/>
    </source>
</evidence>
<dbReference type="Proteomes" id="UP000264779">
    <property type="component" value="Unassembled WGS sequence"/>
</dbReference>
<keyword evidence="4" id="KW-1185">Reference proteome</keyword>
<evidence type="ECO:0000313" key="2">
    <source>
        <dbReference type="EMBL" id="HAW76716.1"/>
    </source>
</evidence>
<dbReference type="Proteomes" id="UP000056090">
    <property type="component" value="Chromosome"/>
</dbReference>
<gene>
    <name evidence="2" type="ORF">DCW74_13395</name>
    <name evidence="3" type="ORF">DEB45_07355</name>
    <name evidence="1" type="ORF">EP13_15805</name>
</gene>
<protein>
    <submittedName>
        <fullName evidence="1">Uncharacterized protein</fullName>
    </submittedName>
</protein>